<dbReference type="Proteomes" id="UP001274896">
    <property type="component" value="Unassembled WGS sequence"/>
</dbReference>
<proteinExistence type="predicted"/>
<evidence type="ECO:0000313" key="3">
    <source>
        <dbReference type="Proteomes" id="UP001274896"/>
    </source>
</evidence>
<accession>A0AAE0QWE9</accession>
<reference evidence="2" key="1">
    <citation type="submission" date="2023-06" db="EMBL/GenBank/DDBJ databases">
        <title>Male Hemibagrus guttatus genome.</title>
        <authorList>
            <person name="Bian C."/>
        </authorList>
    </citation>
    <scope>NUCLEOTIDE SEQUENCE</scope>
    <source>
        <strain evidence="2">Male_cb2023</strain>
        <tissue evidence="2">Muscle</tissue>
    </source>
</reference>
<dbReference type="AlphaFoldDB" id="A0AAE0QWE9"/>
<evidence type="ECO:0000313" key="2">
    <source>
        <dbReference type="EMBL" id="KAK3535040.1"/>
    </source>
</evidence>
<feature type="region of interest" description="Disordered" evidence="1">
    <location>
        <begin position="279"/>
        <end position="317"/>
    </location>
</feature>
<gene>
    <name evidence="2" type="ORF">QTP70_002222</name>
</gene>
<organism evidence="2 3">
    <name type="scientific">Hemibagrus guttatus</name>
    <dbReference type="NCBI Taxonomy" id="175788"/>
    <lineage>
        <taxon>Eukaryota</taxon>
        <taxon>Metazoa</taxon>
        <taxon>Chordata</taxon>
        <taxon>Craniata</taxon>
        <taxon>Vertebrata</taxon>
        <taxon>Euteleostomi</taxon>
        <taxon>Actinopterygii</taxon>
        <taxon>Neopterygii</taxon>
        <taxon>Teleostei</taxon>
        <taxon>Ostariophysi</taxon>
        <taxon>Siluriformes</taxon>
        <taxon>Bagridae</taxon>
        <taxon>Hemibagrus</taxon>
    </lineage>
</organism>
<keyword evidence="3" id="KW-1185">Reference proteome</keyword>
<feature type="region of interest" description="Disordered" evidence="1">
    <location>
        <begin position="233"/>
        <end position="260"/>
    </location>
</feature>
<protein>
    <submittedName>
        <fullName evidence="2">Uncharacterized protein</fullName>
    </submittedName>
</protein>
<evidence type="ECO:0000256" key="1">
    <source>
        <dbReference type="SAM" id="MobiDB-lite"/>
    </source>
</evidence>
<comment type="caution">
    <text evidence="2">The sequence shown here is derived from an EMBL/GenBank/DDBJ whole genome shotgun (WGS) entry which is preliminary data.</text>
</comment>
<dbReference type="EMBL" id="JAUCMX010000009">
    <property type="protein sequence ID" value="KAK3535040.1"/>
    <property type="molecule type" value="Genomic_DNA"/>
</dbReference>
<name>A0AAE0QWE9_9TELE</name>
<sequence>MELGNMSGSSLTRPSVQHCTPFIIWDVGWGTFPGLGFGKRSAGSLRRGCECIVLEPSEMIVVDYMDENEEYFQRQASHRQSRRRFRKINQKGERQTIIDTVEPYQAGKPPISRGYHTSHSELIGSDQISRSALSQAGQPQPPSLCPKFSFSQGILVASNRVVYILTTSPWTWDIRDLGYQALGEQGLRGQALGEQGLGGQALGEQGLGDQALGEPGLGYQALGEQGLGDRALGEQGLGGQALGEQGPGDQALGEPGLGYQALGEQGLGDRALGEQGLGDRALGEQGLGDRALGEQGLGDQALGEQGLGDHGRRRSWT</sequence>